<proteinExistence type="predicted"/>
<feature type="transmembrane region" description="Helical" evidence="1">
    <location>
        <begin position="39"/>
        <end position="61"/>
    </location>
</feature>
<name>A0A9W6K4S6_9PSED</name>
<reference evidence="2" key="1">
    <citation type="journal article" date="2014" name="Int. J. Syst. Evol. Microbiol.">
        <title>Complete genome sequence of Corynebacterium casei LMG S-19264T (=DSM 44701T), isolated from a smear-ripened cheese.</title>
        <authorList>
            <consortium name="US DOE Joint Genome Institute (JGI-PGF)"/>
            <person name="Walter F."/>
            <person name="Albersmeier A."/>
            <person name="Kalinowski J."/>
            <person name="Ruckert C."/>
        </authorList>
    </citation>
    <scope>NUCLEOTIDE SEQUENCE</scope>
    <source>
        <strain evidence="2">VKM B-2935</strain>
    </source>
</reference>
<sequence length="62" mass="6954">MEPSEPRLDTQFENIRRNLDEIASDVSEINQETRRNTRILLGALVVVALVFAGLMANGLGWL</sequence>
<keyword evidence="1" id="KW-0812">Transmembrane</keyword>
<dbReference type="AlphaFoldDB" id="A0A9W6K4S6"/>
<evidence type="ECO:0000256" key="1">
    <source>
        <dbReference type="SAM" id="Phobius"/>
    </source>
</evidence>
<organism evidence="2 3">
    <name type="scientific">Pseudomonas turukhanskensis</name>
    <dbReference type="NCBI Taxonomy" id="1806536"/>
    <lineage>
        <taxon>Bacteria</taxon>
        <taxon>Pseudomonadati</taxon>
        <taxon>Pseudomonadota</taxon>
        <taxon>Gammaproteobacteria</taxon>
        <taxon>Pseudomonadales</taxon>
        <taxon>Pseudomonadaceae</taxon>
        <taxon>Pseudomonas</taxon>
    </lineage>
</organism>
<evidence type="ECO:0000313" key="3">
    <source>
        <dbReference type="Proteomes" id="UP001143328"/>
    </source>
</evidence>
<keyword evidence="1" id="KW-0472">Membrane</keyword>
<accession>A0A9W6K4S6</accession>
<dbReference type="Proteomes" id="UP001143328">
    <property type="component" value="Unassembled WGS sequence"/>
</dbReference>
<comment type="caution">
    <text evidence="2">The sequence shown here is derived from an EMBL/GenBank/DDBJ whole genome shotgun (WGS) entry which is preliminary data.</text>
</comment>
<reference evidence="2" key="2">
    <citation type="submission" date="2023-01" db="EMBL/GenBank/DDBJ databases">
        <authorList>
            <person name="Sun Q."/>
            <person name="Evtushenko L."/>
        </authorList>
    </citation>
    <scope>NUCLEOTIDE SEQUENCE</scope>
    <source>
        <strain evidence="2">VKM B-2935</strain>
    </source>
</reference>
<gene>
    <name evidence="2" type="ORF">GCM10017655_25670</name>
</gene>
<dbReference type="RefSeq" id="WP_271195693.1">
    <property type="nucleotide sequence ID" value="NZ_BSFN01000006.1"/>
</dbReference>
<protein>
    <submittedName>
        <fullName evidence="2">Uncharacterized protein</fullName>
    </submittedName>
</protein>
<evidence type="ECO:0000313" key="2">
    <source>
        <dbReference type="EMBL" id="GLK89505.1"/>
    </source>
</evidence>
<keyword evidence="3" id="KW-1185">Reference proteome</keyword>
<dbReference type="EMBL" id="BSFN01000006">
    <property type="protein sequence ID" value="GLK89505.1"/>
    <property type="molecule type" value="Genomic_DNA"/>
</dbReference>
<keyword evidence="1" id="KW-1133">Transmembrane helix</keyword>